<evidence type="ECO:0000256" key="4">
    <source>
        <dbReference type="ARBA" id="ARBA00023204"/>
    </source>
</evidence>
<dbReference type="EMBL" id="JAUIZM010000008">
    <property type="protein sequence ID" value="KAK1369872.1"/>
    <property type="molecule type" value="Genomic_DNA"/>
</dbReference>
<dbReference type="AlphaFoldDB" id="A0AAD8MEG0"/>
<name>A0AAD8MEG0_9APIA</name>
<keyword evidence="1" id="KW-0227">DNA damage</keyword>
<feature type="region of interest" description="Disordered" evidence="5">
    <location>
        <begin position="134"/>
        <end position="153"/>
    </location>
</feature>
<comment type="caution">
    <text evidence="7">The sequence shown here is derived from an EMBL/GenBank/DDBJ whole genome shotgun (WGS) entry which is preliminary data.</text>
</comment>
<dbReference type="GO" id="GO:0003684">
    <property type="term" value="F:damaged DNA binding"/>
    <property type="evidence" value="ECO:0007669"/>
    <property type="project" value="TreeGrafter"/>
</dbReference>
<gene>
    <name evidence="7" type="ORF">POM88_035964</name>
</gene>
<reference evidence="7" key="2">
    <citation type="submission" date="2023-05" db="EMBL/GenBank/DDBJ databases">
        <authorList>
            <person name="Schelkunov M.I."/>
        </authorList>
    </citation>
    <scope>NUCLEOTIDE SEQUENCE</scope>
    <source>
        <strain evidence="7">Hsosn_3</strain>
        <tissue evidence="7">Leaf</tissue>
    </source>
</reference>
<reference evidence="7" key="1">
    <citation type="submission" date="2023-02" db="EMBL/GenBank/DDBJ databases">
        <title>Genome of toxic invasive species Heracleum sosnowskyi carries increased number of genes despite the absence of recent whole-genome duplications.</title>
        <authorList>
            <person name="Schelkunov M."/>
            <person name="Shtratnikova V."/>
            <person name="Makarenko M."/>
            <person name="Klepikova A."/>
            <person name="Omelchenko D."/>
            <person name="Novikova G."/>
            <person name="Obukhova E."/>
            <person name="Bogdanov V."/>
            <person name="Penin A."/>
            <person name="Logacheva M."/>
        </authorList>
    </citation>
    <scope>NUCLEOTIDE SEQUENCE</scope>
    <source>
        <strain evidence="7">Hsosn_3</strain>
        <tissue evidence="7">Leaf</tissue>
    </source>
</reference>
<organism evidence="7 8">
    <name type="scientific">Heracleum sosnowskyi</name>
    <dbReference type="NCBI Taxonomy" id="360622"/>
    <lineage>
        <taxon>Eukaryota</taxon>
        <taxon>Viridiplantae</taxon>
        <taxon>Streptophyta</taxon>
        <taxon>Embryophyta</taxon>
        <taxon>Tracheophyta</taxon>
        <taxon>Spermatophyta</taxon>
        <taxon>Magnoliopsida</taxon>
        <taxon>eudicotyledons</taxon>
        <taxon>Gunneridae</taxon>
        <taxon>Pentapetalae</taxon>
        <taxon>asterids</taxon>
        <taxon>campanulids</taxon>
        <taxon>Apiales</taxon>
        <taxon>Apiaceae</taxon>
        <taxon>Apioideae</taxon>
        <taxon>apioid superclade</taxon>
        <taxon>Tordylieae</taxon>
        <taxon>Tordyliinae</taxon>
        <taxon>Heracleum</taxon>
    </lineage>
</organism>
<dbReference type="InterPro" id="IPR006166">
    <property type="entry name" value="ERCC4_domain"/>
</dbReference>
<protein>
    <recommendedName>
        <fullName evidence="6">ERCC4 domain-containing protein</fullName>
    </recommendedName>
</protein>
<dbReference type="GO" id="GO:0000110">
    <property type="term" value="C:nucleotide-excision repair factor 1 complex"/>
    <property type="evidence" value="ECO:0007669"/>
    <property type="project" value="TreeGrafter"/>
</dbReference>
<evidence type="ECO:0000256" key="2">
    <source>
        <dbReference type="ARBA" id="ARBA00022801"/>
    </source>
</evidence>
<accession>A0AAD8MEG0</accession>
<dbReference type="GO" id="GO:0000712">
    <property type="term" value="P:resolution of meiotic recombination intermediates"/>
    <property type="evidence" value="ECO:0007669"/>
    <property type="project" value="TreeGrafter"/>
</dbReference>
<evidence type="ECO:0000256" key="1">
    <source>
        <dbReference type="ARBA" id="ARBA00022763"/>
    </source>
</evidence>
<dbReference type="Pfam" id="PF02732">
    <property type="entry name" value="ERCC4"/>
    <property type="match status" value="1"/>
</dbReference>
<dbReference type="GO" id="GO:1901255">
    <property type="term" value="P:nucleotide-excision repair involved in interstrand cross-link repair"/>
    <property type="evidence" value="ECO:0007669"/>
    <property type="project" value="TreeGrafter"/>
</dbReference>
<dbReference type="GO" id="GO:0000014">
    <property type="term" value="F:single-stranded DNA endodeoxyribonuclease activity"/>
    <property type="evidence" value="ECO:0007669"/>
    <property type="project" value="TreeGrafter"/>
</dbReference>
<keyword evidence="8" id="KW-1185">Reference proteome</keyword>
<evidence type="ECO:0000313" key="7">
    <source>
        <dbReference type="EMBL" id="KAK1369872.1"/>
    </source>
</evidence>
<dbReference type="Gene3D" id="3.40.50.10130">
    <property type="match status" value="1"/>
</dbReference>
<evidence type="ECO:0000256" key="3">
    <source>
        <dbReference type="ARBA" id="ARBA00023125"/>
    </source>
</evidence>
<proteinExistence type="predicted"/>
<keyword evidence="3" id="KW-0238">DNA-binding</keyword>
<dbReference type="GO" id="GO:0000724">
    <property type="term" value="P:double-strand break repair via homologous recombination"/>
    <property type="evidence" value="ECO:0007669"/>
    <property type="project" value="TreeGrafter"/>
</dbReference>
<evidence type="ECO:0000313" key="8">
    <source>
        <dbReference type="Proteomes" id="UP001237642"/>
    </source>
</evidence>
<dbReference type="InterPro" id="IPR011335">
    <property type="entry name" value="Restrct_endonuc-II-like"/>
</dbReference>
<dbReference type="GO" id="GO:0003697">
    <property type="term" value="F:single-stranded DNA binding"/>
    <property type="evidence" value="ECO:0007669"/>
    <property type="project" value="TreeGrafter"/>
</dbReference>
<dbReference type="SUPFAM" id="SSF52980">
    <property type="entry name" value="Restriction endonuclease-like"/>
    <property type="match status" value="1"/>
</dbReference>
<dbReference type="Proteomes" id="UP001237642">
    <property type="component" value="Unassembled WGS sequence"/>
</dbReference>
<feature type="domain" description="ERCC4" evidence="6">
    <location>
        <begin position="17"/>
        <end position="99"/>
    </location>
</feature>
<dbReference type="PANTHER" id="PTHR10150:SF0">
    <property type="entry name" value="DNA REPAIR ENDONUCLEASE XPF"/>
    <property type="match status" value="1"/>
</dbReference>
<sequence>MLIVGSFWVNSSFIAFTSQSKGRLYHQAEMTVRYYRMHVLLIEFSQDKSFSFQSAWDISEDVTPNSLISKLSLLVLHFPRLRIVWSRSLHATAEIFASLKANQDESDEAKALRVGVPSEDGIIEDDVSCAEGLMNQHGPPVGFRGNKRSEKQS</sequence>
<keyword evidence="2" id="KW-0378">Hydrolase</keyword>
<keyword evidence="4" id="KW-0234">DNA repair</keyword>
<evidence type="ECO:0000256" key="5">
    <source>
        <dbReference type="SAM" id="MobiDB-lite"/>
    </source>
</evidence>
<evidence type="ECO:0000259" key="6">
    <source>
        <dbReference type="Pfam" id="PF02732"/>
    </source>
</evidence>
<dbReference type="PANTHER" id="PTHR10150">
    <property type="entry name" value="DNA REPAIR ENDONUCLEASE XPF"/>
    <property type="match status" value="1"/>
</dbReference>